<keyword evidence="5 7" id="KW-0234">DNA repair</keyword>
<dbReference type="NCBIfam" id="TIGR00194">
    <property type="entry name" value="uvrC"/>
    <property type="match status" value="1"/>
</dbReference>
<dbReference type="Pfam" id="PF14520">
    <property type="entry name" value="HHH_5"/>
    <property type="match status" value="1"/>
</dbReference>
<evidence type="ECO:0000256" key="6">
    <source>
        <dbReference type="ARBA" id="ARBA00023236"/>
    </source>
</evidence>
<feature type="domain" description="GIY-YIG" evidence="10">
    <location>
        <begin position="16"/>
        <end position="95"/>
    </location>
</feature>
<evidence type="ECO:0000256" key="5">
    <source>
        <dbReference type="ARBA" id="ARBA00023204"/>
    </source>
</evidence>
<dbReference type="Gene3D" id="3.40.1440.10">
    <property type="entry name" value="GIY-YIG endonuclease"/>
    <property type="match status" value="1"/>
</dbReference>
<keyword evidence="2 7" id="KW-0227">DNA damage</keyword>
<dbReference type="Pfam" id="PF22920">
    <property type="entry name" value="UvrC_RNaseH"/>
    <property type="match status" value="1"/>
</dbReference>
<name>A0A940XNL0_9ACTN</name>
<dbReference type="PANTHER" id="PTHR30562:SF1">
    <property type="entry name" value="UVRABC SYSTEM PROTEIN C"/>
    <property type="match status" value="1"/>
</dbReference>
<dbReference type="InterPro" id="IPR003583">
    <property type="entry name" value="Hlx-hairpin-Hlx_DNA-bd_motif"/>
</dbReference>
<dbReference type="SMART" id="SM00465">
    <property type="entry name" value="GIYc"/>
    <property type="match status" value="1"/>
</dbReference>
<evidence type="ECO:0000256" key="7">
    <source>
        <dbReference type="HAMAP-Rule" id="MF_00203"/>
    </source>
</evidence>
<dbReference type="InterPro" id="IPR001162">
    <property type="entry name" value="UvrC_RNase_H_dom"/>
</dbReference>
<dbReference type="InterPro" id="IPR050066">
    <property type="entry name" value="UvrABC_protein_C"/>
</dbReference>
<dbReference type="SUPFAM" id="SSF47781">
    <property type="entry name" value="RuvA domain 2-like"/>
    <property type="match status" value="1"/>
</dbReference>
<keyword evidence="4 7" id="KW-0267">Excision nuclease</keyword>
<dbReference type="Pfam" id="PF01541">
    <property type="entry name" value="GIY-YIG"/>
    <property type="match status" value="1"/>
</dbReference>
<evidence type="ECO:0000259" key="11">
    <source>
        <dbReference type="PROSITE" id="PS50165"/>
    </source>
</evidence>
<dbReference type="InterPro" id="IPR047296">
    <property type="entry name" value="GIY-YIG_UvrC_Cho"/>
</dbReference>
<comment type="caution">
    <text evidence="12">The sequence shown here is derived from an EMBL/GenBank/DDBJ whole genome shotgun (WGS) entry which is preliminary data.</text>
</comment>
<dbReference type="Gene3D" id="4.10.860.10">
    <property type="entry name" value="UVR domain"/>
    <property type="match status" value="1"/>
</dbReference>
<dbReference type="CDD" id="cd10434">
    <property type="entry name" value="GIY-YIG_UvrC_Cho"/>
    <property type="match status" value="1"/>
</dbReference>
<gene>
    <name evidence="7 12" type="primary">uvrC</name>
    <name evidence="12" type="ORF">J5Y05_28455</name>
</gene>
<dbReference type="InterPro" id="IPR010994">
    <property type="entry name" value="RuvA_2-like"/>
</dbReference>
<dbReference type="EMBL" id="JAGPNL010000010">
    <property type="protein sequence ID" value="MBQ0830387.1"/>
    <property type="molecule type" value="Genomic_DNA"/>
</dbReference>
<dbReference type="Pfam" id="PF08459">
    <property type="entry name" value="UvrC_RNaseH_dom"/>
    <property type="match status" value="1"/>
</dbReference>
<proteinExistence type="inferred from homology"/>
<feature type="domain" description="UVR" evidence="9">
    <location>
        <begin position="208"/>
        <end position="243"/>
    </location>
</feature>
<evidence type="ECO:0000256" key="8">
    <source>
        <dbReference type="SAM" id="MobiDB-lite"/>
    </source>
</evidence>
<dbReference type="InterPro" id="IPR038476">
    <property type="entry name" value="UvrC_RNase_H_dom_sf"/>
</dbReference>
<feature type="domain" description="UvrC family homology region profile" evidence="11">
    <location>
        <begin position="259"/>
        <end position="480"/>
    </location>
</feature>
<dbReference type="Gene3D" id="3.30.420.340">
    <property type="entry name" value="UvrC, RNAse H endonuclease domain"/>
    <property type="match status" value="2"/>
</dbReference>
<reference evidence="12" key="1">
    <citation type="submission" date="2021-04" db="EMBL/GenBank/DDBJ databases">
        <title>Genome seq and assembly of Streptomyces sp. RG38.</title>
        <authorList>
            <person name="Chhetri G."/>
        </authorList>
    </citation>
    <scope>NUCLEOTIDE SEQUENCE</scope>
    <source>
        <strain evidence="12">RG38</strain>
    </source>
</reference>
<comment type="subcellular location">
    <subcellularLocation>
        <location evidence="7">Cytoplasm</location>
    </subcellularLocation>
</comment>
<dbReference type="SUPFAM" id="SSF82771">
    <property type="entry name" value="GIY-YIG endonuclease"/>
    <property type="match status" value="1"/>
</dbReference>
<evidence type="ECO:0000256" key="3">
    <source>
        <dbReference type="ARBA" id="ARBA00022769"/>
    </source>
</evidence>
<feature type="region of interest" description="Disordered" evidence="8">
    <location>
        <begin position="723"/>
        <end position="761"/>
    </location>
</feature>
<dbReference type="GO" id="GO:0009380">
    <property type="term" value="C:excinuclease repair complex"/>
    <property type="evidence" value="ECO:0007669"/>
    <property type="project" value="InterPro"/>
</dbReference>
<dbReference type="PROSITE" id="PS50151">
    <property type="entry name" value="UVR"/>
    <property type="match status" value="1"/>
</dbReference>
<evidence type="ECO:0000259" key="10">
    <source>
        <dbReference type="PROSITE" id="PS50164"/>
    </source>
</evidence>
<keyword evidence="1 7" id="KW-0963">Cytoplasm</keyword>
<evidence type="ECO:0000256" key="2">
    <source>
        <dbReference type="ARBA" id="ARBA00022763"/>
    </source>
</evidence>
<dbReference type="Pfam" id="PF02151">
    <property type="entry name" value="UVR"/>
    <property type="match status" value="1"/>
</dbReference>
<dbReference type="InterPro" id="IPR004791">
    <property type="entry name" value="UvrC"/>
</dbReference>
<dbReference type="PROSITE" id="PS50165">
    <property type="entry name" value="UVRC"/>
    <property type="match status" value="1"/>
</dbReference>
<dbReference type="InterPro" id="IPR036876">
    <property type="entry name" value="UVR_dom_sf"/>
</dbReference>
<keyword evidence="3 7" id="KW-0228">DNA excision</keyword>
<dbReference type="PROSITE" id="PS50164">
    <property type="entry name" value="GIY_YIG"/>
    <property type="match status" value="1"/>
</dbReference>
<dbReference type="AlphaFoldDB" id="A0A940XNL0"/>
<comment type="similarity">
    <text evidence="7">Belongs to the UvrC family.</text>
</comment>
<organism evidence="12 13">
    <name type="scientific">Streptomyces tagetis</name>
    <dbReference type="NCBI Taxonomy" id="2820809"/>
    <lineage>
        <taxon>Bacteria</taxon>
        <taxon>Bacillati</taxon>
        <taxon>Actinomycetota</taxon>
        <taxon>Actinomycetes</taxon>
        <taxon>Kitasatosporales</taxon>
        <taxon>Streptomycetaceae</taxon>
        <taxon>Streptomyces</taxon>
    </lineage>
</organism>
<evidence type="ECO:0000313" key="12">
    <source>
        <dbReference type="EMBL" id="MBQ0830387.1"/>
    </source>
</evidence>
<dbReference type="GO" id="GO:0009381">
    <property type="term" value="F:excinuclease ABC activity"/>
    <property type="evidence" value="ECO:0007669"/>
    <property type="project" value="UniProtKB-UniRule"/>
</dbReference>
<keyword evidence="12" id="KW-0378">Hydrolase</keyword>
<dbReference type="InterPro" id="IPR035901">
    <property type="entry name" value="GIY-YIG_endonuc_sf"/>
</dbReference>
<protein>
    <recommendedName>
        <fullName evidence="7">UvrABC system protein C</fullName>
        <shortName evidence="7">Protein UvrC</shortName>
    </recommendedName>
    <alternativeName>
        <fullName evidence="7">Excinuclease ABC subunit C</fullName>
    </alternativeName>
</protein>
<dbReference type="InterPro" id="IPR001943">
    <property type="entry name" value="UVR_dom"/>
</dbReference>
<dbReference type="FunFam" id="3.40.1440.10:FF:000001">
    <property type="entry name" value="UvrABC system protein C"/>
    <property type="match status" value="1"/>
</dbReference>
<comment type="subunit">
    <text evidence="7">Interacts with UvrB in an incision complex.</text>
</comment>
<keyword evidence="13" id="KW-1185">Reference proteome</keyword>
<dbReference type="InterPro" id="IPR000305">
    <property type="entry name" value="GIY-YIG_endonuc"/>
</dbReference>
<keyword evidence="6 7" id="KW-0742">SOS response</keyword>
<dbReference type="GO" id="GO:0006289">
    <property type="term" value="P:nucleotide-excision repair"/>
    <property type="evidence" value="ECO:0007669"/>
    <property type="project" value="UniProtKB-UniRule"/>
</dbReference>
<accession>A0A940XNL0</accession>
<dbReference type="GO" id="GO:0009432">
    <property type="term" value="P:SOS response"/>
    <property type="evidence" value="ECO:0007669"/>
    <property type="project" value="UniProtKB-UniRule"/>
</dbReference>
<dbReference type="PANTHER" id="PTHR30562">
    <property type="entry name" value="UVRC/OXIDOREDUCTASE"/>
    <property type="match status" value="1"/>
</dbReference>
<feature type="compositionally biased region" description="Pro residues" evidence="8">
    <location>
        <begin position="494"/>
        <end position="512"/>
    </location>
</feature>
<feature type="region of interest" description="Disordered" evidence="8">
    <location>
        <begin position="467"/>
        <end position="574"/>
    </location>
</feature>
<evidence type="ECO:0000259" key="9">
    <source>
        <dbReference type="PROSITE" id="PS50151"/>
    </source>
</evidence>
<sequence length="761" mass="83280">MADPSSYRPRPGEIPDSPGVYRFRDEHRRVIYVGKAKSLRQRLANYFQDLSGLHPRTRTMVTTAASVEWTVVSTEVEALQLEYSWIKEYDPRFNVKYRDDKSYPYLAVTMNEEIPRVQVMRGHKKKGVRYFGPYGHAWAIRDTVDLLLRVFPVRTCSAGVFRNAERTGRPCLLGYIGKCSAPCVERISAEDHRELAEEFCDFMAGRTGTYLRRLEARMGEAAEELEYERAARLRDDIGALRKAMEKSAVVLADATDADLIAVAEDELEAAVQIFHVRGGRVRGQRGWVTDKVEEVTTAALVEHALQQLYGEESGDAVPREVLVPALPDPVEPVQEWLTDRRGSGVSLRIPQRGDKKALMETVQRNAQQALVLHKTKRASDLTTRSRALEEIADALGLDSAPLRIECYDVSHLQGDDVVASMVVFEDGLARKSEYRRFQIKGFRGQDDVRSMHEVVTRRFRRYLAEKERTGEWAGQEPAEDGTGGGAGDAHGHPAGPPAAAPAPTVPVAPPVAPSTASTPPGDTPAAPATFPGTPPARGPGEGPGEGHGPENGPQSGQDGFKDEDGRPRRFAYPPQLVVVDGGQPQVAAARRALDELGIDDIAVCGLAKRLEEVWLPGDDDPVVLPRTSEGLYLLQRVRDEAHRFAIAYQRAKRAKRFRSGPLDDVPGLGETRKQALIKHFGSVKKIRSATIDQICEVPGIGRKTAETVAVALAGAAPAAPAVNTATGEIMDDEDGAPETTADAPGEPVSAGTPDERRGQER</sequence>
<feature type="compositionally biased region" description="Low complexity" evidence="8">
    <location>
        <begin position="513"/>
        <end position="531"/>
    </location>
</feature>
<dbReference type="SUPFAM" id="SSF46600">
    <property type="entry name" value="C-terminal UvrC-binding domain of UvrB"/>
    <property type="match status" value="1"/>
</dbReference>
<dbReference type="Gene3D" id="1.10.150.20">
    <property type="entry name" value="5' to 3' exonuclease, C-terminal subdomain"/>
    <property type="match status" value="1"/>
</dbReference>
<evidence type="ECO:0000313" key="13">
    <source>
        <dbReference type="Proteomes" id="UP000677875"/>
    </source>
</evidence>
<dbReference type="FunFam" id="4.10.860.10:FF:000002">
    <property type="entry name" value="UvrABC system protein C"/>
    <property type="match status" value="1"/>
</dbReference>
<dbReference type="GO" id="GO:0003677">
    <property type="term" value="F:DNA binding"/>
    <property type="evidence" value="ECO:0007669"/>
    <property type="project" value="UniProtKB-UniRule"/>
</dbReference>
<dbReference type="NCBIfam" id="NF001824">
    <property type="entry name" value="PRK00558.1-5"/>
    <property type="match status" value="1"/>
</dbReference>
<dbReference type="RefSeq" id="WP_210876158.1">
    <property type="nucleotide sequence ID" value="NZ_JAGPNL010000010.1"/>
</dbReference>
<evidence type="ECO:0000256" key="4">
    <source>
        <dbReference type="ARBA" id="ARBA00022881"/>
    </source>
</evidence>
<dbReference type="GO" id="GO:0005737">
    <property type="term" value="C:cytoplasm"/>
    <property type="evidence" value="ECO:0007669"/>
    <property type="project" value="UniProtKB-SubCell"/>
</dbReference>
<dbReference type="Proteomes" id="UP000677875">
    <property type="component" value="Unassembled WGS sequence"/>
</dbReference>
<evidence type="ECO:0000256" key="1">
    <source>
        <dbReference type="ARBA" id="ARBA00022490"/>
    </source>
</evidence>
<dbReference type="HAMAP" id="MF_00203">
    <property type="entry name" value="UvrC"/>
    <property type="match status" value="1"/>
</dbReference>
<comment type="function">
    <text evidence="7">The UvrABC repair system catalyzes the recognition and processing of DNA lesions. UvrC both incises the 5' and 3' sides of the lesion. The N-terminal half is responsible for the 3' incision and the C-terminal half is responsible for the 5' incision.</text>
</comment>
<dbReference type="SMART" id="SM00278">
    <property type="entry name" value="HhH1"/>
    <property type="match status" value="2"/>
</dbReference>